<organism evidence="3 4">
    <name type="scientific">Sulfuriferula nivalis</name>
    <dbReference type="NCBI Taxonomy" id="2675298"/>
    <lineage>
        <taxon>Bacteria</taxon>
        <taxon>Pseudomonadati</taxon>
        <taxon>Pseudomonadota</taxon>
        <taxon>Betaproteobacteria</taxon>
        <taxon>Nitrosomonadales</taxon>
        <taxon>Sulfuricellaceae</taxon>
        <taxon>Sulfuriferula</taxon>
    </lineage>
</organism>
<evidence type="ECO:0000259" key="2">
    <source>
        <dbReference type="PROSITE" id="PS50234"/>
    </source>
</evidence>
<dbReference type="RefSeq" id="WP_162084447.1">
    <property type="nucleotide sequence ID" value="NZ_AP021881.1"/>
</dbReference>
<evidence type="ECO:0000313" key="3">
    <source>
        <dbReference type="EMBL" id="BBP00528.1"/>
    </source>
</evidence>
<name>A0A809S1R2_9PROT</name>
<feature type="domain" description="VWFA" evidence="2">
    <location>
        <begin position="95"/>
        <end position="295"/>
    </location>
</feature>
<dbReference type="InterPro" id="IPR050768">
    <property type="entry name" value="UPF0353/GerABKA_families"/>
</dbReference>
<dbReference type="PANTHER" id="PTHR22550">
    <property type="entry name" value="SPORE GERMINATION PROTEIN"/>
    <property type="match status" value="1"/>
</dbReference>
<evidence type="ECO:0000256" key="1">
    <source>
        <dbReference type="SAM" id="Phobius"/>
    </source>
</evidence>
<dbReference type="PROSITE" id="PS50234">
    <property type="entry name" value="VWFA"/>
    <property type="match status" value="1"/>
</dbReference>
<sequence>MALIQHFQFLRPLWLLLLPVWWGLSIWLARRHATEGGWSQLIDSALLPSLRLAGGGKPAGSPWPWVAVAWTLATVALAGPSWQQVSSAAFRGNSTWLLVLDLSPSMLAKDVSPDRVTRARYALDDLLEAAQDTRVGLVAFSDEAYTVTPITDDVATIRTLLPSLTPGIMPSAGDNLAPALEQAGNLLKQGGVKNAQIVVLTDGFSDSTAAFPIAKKLQSQGISINVVGIGTQAGAPVSQQAGGFAQNGQGGLQLNRLDIAQLQQLATTGGGSYANLAQLPDLIQALKNRADHSKLATENKEMRLEHRLDGGIWLLPLLLLVAALLARRGWL</sequence>
<evidence type="ECO:0000313" key="4">
    <source>
        <dbReference type="Proteomes" id="UP000463939"/>
    </source>
</evidence>
<dbReference type="KEGG" id="sniv:SFSGTM_12360"/>
<dbReference type="Proteomes" id="UP000463939">
    <property type="component" value="Chromosome"/>
</dbReference>
<dbReference type="Gene3D" id="3.40.50.410">
    <property type="entry name" value="von Willebrand factor, type A domain"/>
    <property type="match status" value="1"/>
</dbReference>
<dbReference type="AlphaFoldDB" id="A0A809S1R2"/>
<dbReference type="InterPro" id="IPR036465">
    <property type="entry name" value="vWFA_dom_sf"/>
</dbReference>
<keyword evidence="1" id="KW-0812">Transmembrane</keyword>
<keyword evidence="1" id="KW-1133">Transmembrane helix</keyword>
<dbReference type="EMBL" id="AP021881">
    <property type="protein sequence ID" value="BBP00528.1"/>
    <property type="molecule type" value="Genomic_DNA"/>
</dbReference>
<gene>
    <name evidence="3" type="ORF">SFSGTM_12360</name>
</gene>
<reference evidence="4" key="1">
    <citation type="submission" date="2019-11" db="EMBL/GenBank/DDBJ databases">
        <title>Isolation and characterization of a novel species in the genus Sulfuriferula.</title>
        <authorList>
            <person name="Mochizuki J."/>
            <person name="Kojima H."/>
            <person name="Fukui M."/>
        </authorList>
    </citation>
    <scope>NUCLEOTIDE SEQUENCE [LARGE SCALE GENOMIC DNA]</scope>
    <source>
        <strain evidence="4">SGTM</strain>
    </source>
</reference>
<keyword evidence="4" id="KW-1185">Reference proteome</keyword>
<dbReference type="PANTHER" id="PTHR22550:SF14">
    <property type="entry name" value="VWFA DOMAIN-CONTAINING PROTEIN"/>
    <property type="match status" value="1"/>
</dbReference>
<proteinExistence type="predicted"/>
<dbReference type="Pfam" id="PF13519">
    <property type="entry name" value="VWA_2"/>
    <property type="match status" value="1"/>
</dbReference>
<accession>A0A809S1R2</accession>
<feature type="transmembrane region" description="Helical" evidence="1">
    <location>
        <begin position="12"/>
        <end position="29"/>
    </location>
</feature>
<dbReference type="SUPFAM" id="SSF53300">
    <property type="entry name" value="vWA-like"/>
    <property type="match status" value="1"/>
</dbReference>
<keyword evidence="1" id="KW-0472">Membrane</keyword>
<dbReference type="InterPro" id="IPR002035">
    <property type="entry name" value="VWF_A"/>
</dbReference>
<protein>
    <recommendedName>
        <fullName evidence="2">VWFA domain-containing protein</fullName>
    </recommendedName>
</protein>
<dbReference type="SMART" id="SM00327">
    <property type="entry name" value="VWA"/>
    <property type="match status" value="1"/>
</dbReference>